<keyword evidence="4" id="KW-1185">Reference proteome</keyword>
<evidence type="ECO:0000313" key="3">
    <source>
        <dbReference type="EMBL" id="MQS02289.1"/>
    </source>
</evidence>
<proteinExistence type="predicted"/>
<dbReference type="InterPro" id="IPR025646">
    <property type="entry name" value="DUF4350"/>
</dbReference>
<comment type="caution">
    <text evidence="3">The sequence shown here is derived from an EMBL/GenBank/DDBJ whole genome shotgun (WGS) entry which is preliminary data.</text>
</comment>
<dbReference type="EMBL" id="JABJXA010000103">
    <property type="protein sequence ID" value="MBB1260547.1"/>
    <property type="molecule type" value="Genomic_DNA"/>
</dbReference>
<feature type="domain" description="DUF4350" evidence="1">
    <location>
        <begin position="44"/>
        <end position="219"/>
    </location>
</feature>
<sequence>MGPTLGQRLRRARGLVIGVLILFLAATALALLRSGEQRGLLDPRSAEPRGSRATAELLKERGVEVTVATTTEETSAAAGPDTTILVTRPDLLGPGQQATLRSATSGSGGRLVLLGAGQDATRTLAPGVRPAAKAAVEAREPRCSADFARRAGRAELGGNSYAVSADRAQVCYPHDGLPTLVLLPDRTGTGDTVLLGAPDPLHNNRLAEEGNASLVLQLLGSRDHLVWYLPSPADPAADRDDEKTVLDLLPAGWLYGALQLALAVVLAALWRARRLGPLVHEDLPVAVHASETTEGRARLYHQTHSRDRAAESLRHAARARLATLLGVSPRGAHTPELLLPALDTRLRANGDVLDALPLLFGRPPVDDAALVRLADALDDLVSRTSPSQPVAPARVDKDGPS</sequence>
<dbReference type="Proteomes" id="UP000517765">
    <property type="component" value="Unassembled WGS sequence"/>
</dbReference>
<dbReference type="OrthoDB" id="5241668at2"/>
<gene>
    <name evidence="3" type="ORF">FNX44_010455</name>
    <name evidence="2" type="ORF">H3147_17165</name>
</gene>
<accession>A0A5P0YUY3</accession>
<dbReference type="EMBL" id="VJYK02000082">
    <property type="protein sequence ID" value="MQS02289.1"/>
    <property type="molecule type" value="Genomic_DNA"/>
</dbReference>
<evidence type="ECO:0000259" key="1">
    <source>
        <dbReference type="Pfam" id="PF14258"/>
    </source>
</evidence>
<name>A0A5P0YUY3_9ACTN</name>
<organism evidence="3 4">
    <name type="scientific">Streptomyces alkaliterrae</name>
    <dbReference type="NCBI Taxonomy" id="2213162"/>
    <lineage>
        <taxon>Bacteria</taxon>
        <taxon>Bacillati</taxon>
        <taxon>Actinomycetota</taxon>
        <taxon>Actinomycetes</taxon>
        <taxon>Kitasatosporales</taxon>
        <taxon>Streptomycetaceae</taxon>
        <taxon>Streptomyces</taxon>
    </lineage>
</organism>
<dbReference type="Proteomes" id="UP000320857">
    <property type="component" value="Unassembled WGS sequence"/>
</dbReference>
<evidence type="ECO:0000313" key="2">
    <source>
        <dbReference type="EMBL" id="MBB1260547.1"/>
    </source>
</evidence>
<dbReference type="Pfam" id="PF14258">
    <property type="entry name" value="DUF4350"/>
    <property type="match status" value="1"/>
</dbReference>
<evidence type="ECO:0000313" key="4">
    <source>
        <dbReference type="Proteomes" id="UP000320857"/>
    </source>
</evidence>
<dbReference type="AlphaFoldDB" id="A0A5P0YUY3"/>
<reference evidence="5" key="2">
    <citation type="submission" date="2020-05" db="EMBL/GenBank/DDBJ databases">
        <title>Classification of alakaliphilic streptomycetes isolated from an alkaline soil next to Lonar Crater, India and a proposal for the recognition of Streptomyces alkaliterrae sp. nov.</title>
        <authorList>
            <person name="Golinska P."/>
        </authorList>
    </citation>
    <scope>NUCLEOTIDE SEQUENCE [LARGE SCALE GENOMIC DNA]</scope>
    <source>
        <strain evidence="5">OF8</strain>
    </source>
</reference>
<evidence type="ECO:0000313" key="5">
    <source>
        <dbReference type="Proteomes" id="UP000517765"/>
    </source>
</evidence>
<reference evidence="2" key="3">
    <citation type="journal article" name="Syst. Appl. Microbiol.">
        <title>Streptomyces alkaliterrae sp. nov., isolated from an alkaline soil, and emended descriptions of Streptomyces alkaliphilus, Streptomyces calidiresistens and Streptomyces durbertensis.</title>
        <authorList>
            <person name="Swiecimska M."/>
            <person name="Golinska P."/>
            <person name="Nouioui I."/>
            <person name="Wypij M."/>
            <person name="Rai M."/>
            <person name="Sangal V."/>
            <person name="Goodfellow M."/>
        </authorList>
    </citation>
    <scope>NUCLEOTIDE SEQUENCE</scope>
    <source>
        <strain evidence="2">OF8</strain>
    </source>
</reference>
<reference evidence="3 4" key="1">
    <citation type="submission" date="2019-10" db="EMBL/GenBank/DDBJ databases">
        <title>Streptomyces sp. nov., a novel actinobacterium isolated from alkaline environment.</title>
        <authorList>
            <person name="Golinska P."/>
        </authorList>
    </citation>
    <scope>NUCLEOTIDE SEQUENCE [LARGE SCALE GENOMIC DNA]</scope>
    <source>
        <strain evidence="3 4">OF1</strain>
    </source>
</reference>
<protein>
    <submittedName>
        <fullName evidence="3">DUF4350 domain-containing protein</fullName>
    </submittedName>
</protein>